<evidence type="ECO:0000256" key="1">
    <source>
        <dbReference type="SAM" id="MobiDB-lite"/>
    </source>
</evidence>
<dbReference type="KEGG" id="llu:AKJ09_00333"/>
<dbReference type="AlphaFoldDB" id="A0A0K1PKN1"/>
<name>A0A0K1PKN1_9BACT</name>
<dbReference type="EMBL" id="CP012333">
    <property type="protein sequence ID" value="AKU93669.1"/>
    <property type="molecule type" value="Genomic_DNA"/>
</dbReference>
<accession>A0A0K1PKN1</accession>
<evidence type="ECO:0000313" key="3">
    <source>
        <dbReference type="Proteomes" id="UP000064967"/>
    </source>
</evidence>
<evidence type="ECO:0000313" key="2">
    <source>
        <dbReference type="EMBL" id="AKU93669.1"/>
    </source>
</evidence>
<reference evidence="2 3" key="1">
    <citation type="submission" date="2015-08" db="EMBL/GenBank/DDBJ databases">
        <authorList>
            <person name="Babu N.S."/>
            <person name="Beckwith C.J."/>
            <person name="Beseler K.G."/>
            <person name="Brison A."/>
            <person name="Carone J.V."/>
            <person name="Caskin T.P."/>
            <person name="Diamond M."/>
            <person name="Durham M.E."/>
            <person name="Foxe J.M."/>
            <person name="Go M."/>
            <person name="Henderson B.A."/>
            <person name="Jones I.B."/>
            <person name="McGettigan J.A."/>
            <person name="Micheletti S.J."/>
            <person name="Nasrallah M.E."/>
            <person name="Ortiz D."/>
            <person name="Piller C.R."/>
            <person name="Privatt S.R."/>
            <person name="Schneider S.L."/>
            <person name="Sharp S."/>
            <person name="Smith T.C."/>
            <person name="Stanton J.D."/>
            <person name="Ullery H.E."/>
            <person name="Wilson R.J."/>
            <person name="Serrano M.G."/>
            <person name="Buck G."/>
            <person name="Lee V."/>
            <person name="Wang Y."/>
            <person name="Carvalho R."/>
            <person name="Voegtly L."/>
            <person name="Shi R."/>
            <person name="Duckworth R."/>
            <person name="Johnson A."/>
            <person name="Loviza R."/>
            <person name="Walstead R."/>
            <person name="Shah Z."/>
            <person name="Kiflezghi M."/>
            <person name="Wade K."/>
            <person name="Ball S.L."/>
            <person name="Bradley K.W."/>
            <person name="Asai D.J."/>
            <person name="Bowman C.A."/>
            <person name="Russell D.A."/>
            <person name="Pope W.H."/>
            <person name="Jacobs-Sera D."/>
            <person name="Hendrix R.W."/>
            <person name="Hatfull G.F."/>
        </authorList>
    </citation>
    <scope>NUCLEOTIDE SEQUENCE [LARGE SCALE GENOMIC DNA]</scope>
    <source>
        <strain evidence="2 3">DSM 27648</strain>
    </source>
</reference>
<dbReference type="PATRIC" id="fig|1391654.3.peg.351"/>
<dbReference type="Proteomes" id="UP000064967">
    <property type="component" value="Chromosome"/>
</dbReference>
<proteinExistence type="predicted"/>
<keyword evidence="3" id="KW-1185">Reference proteome</keyword>
<protein>
    <submittedName>
        <fullName evidence="2">Uncharacterized protein</fullName>
    </submittedName>
</protein>
<dbReference type="RefSeq" id="WP_146645388.1">
    <property type="nucleotide sequence ID" value="NZ_CP012333.1"/>
</dbReference>
<organism evidence="2 3">
    <name type="scientific">Labilithrix luteola</name>
    <dbReference type="NCBI Taxonomy" id="1391654"/>
    <lineage>
        <taxon>Bacteria</taxon>
        <taxon>Pseudomonadati</taxon>
        <taxon>Myxococcota</taxon>
        <taxon>Polyangia</taxon>
        <taxon>Polyangiales</taxon>
        <taxon>Labilitrichaceae</taxon>
        <taxon>Labilithrix</taxon>
    </lineage>
</organism>
<gene>
    <name evidence="2" type="ORF">AKJ09_00333</name>
</gene>
<feature type="region of interest" description="Disordered" evidence="1">
    <location>
        <begin position="23"/>
        <end position="54"/>
    </location>
</feature>
<sequence length="67" mass="6989">MATCELVDLRDGEFVEQRVHHLTSRARATGTSLSSPAVESPAAEGPRDVGGGEPLWASALRLGSVAD</sequence>
<dbReference type="STRING" id="1391654.AKJ09_00333"/>